<reference evidence="1 2" key="1">
    <citation type="journal article" date="2004" name="Nucleic Acids Res.">
        <title>Genome sequence of Symbiobacterium thermophilum, an uncultivable bacterium that depends on microbial commensalism.</title>
        <authorList>
            <person name="Ueda K."/>
            <person name="Yamashita A."/>
            <person name="Ishikawa J."/>
            <person name="Shimada M."/>
            <person name="Watsuji T."/>
            <person name="Morimura K."/>
            <person name="Ikeda H."/>
            <person name="Hattori M."/>
            <person name="Beppu T."/>
        </authorList>
    </citation>
    <scope>NUCLEOTIDE SEQUENCE [LARGE SCALE GENOMIC DNA]</scope>
    <source>
        <strain evidence="2">T / IAM 14863</strain>
    </source>
</reference>
<protein>
    <recommendedName>
        <fullName evidence="3">Copper amine oxidase-like N-terminal domain-containing protein</fullName>
    </recommendedName>
</protein>
<evidence type="ECO:0000313" key="2">
    <source>
        <dbReference type="Proteomes" id="UP000000417"/>
    </source>
</evidence>
<dbReference type="KEGG" id="sth:STH1944"/>
<dbReference type="eggNOG" id="COG0760">
    <property type="taxonomic scope" value="Bacteria"/>
</dbReference>
<dbReference type="AlphaFoldDB" id="Q67N14"/>
<dbReference type="Proteomes" id="UP000000417">
    <property type="component" value="Chromosome"/>
</dbReference>
<evidence type="ECO:0000313" key="1">
    <source>
        <dbReference type="EMBL" id="BAD40929.1"/>
    </source>
</evidence>
<keyword evidence="2" id="KW-1185">Reference proteome</keyword>
<organism evidence="1 2">
    <name type="scientific">Symbiobacterium thermophilum (strain DSM 24528 / JCM 14929 / IAM 14863 / T)</name>
    <dbReference type="NCBI Taxonomy" id="292459"/>
    <lineage>
        <taxon>Bacteria</taxon>
        <taxon>Bacillati</taxon>
        <taxon>Bacillota</taxon>
        <taxon>Clostridia</taxon>
        <taxon>Eubacteriales</taxon>
        <taxon>Symbiobacteriaceae</taxon>
        <taxon>Symbiobacterium</taxon>
    </lineage>
</organism>
<dbReference type="OrthoDB" id="9797709at2"/>
<sequence>MRRHGMMGFVAGFVTAAVLFGGLAVAAGYERQITVHFRPLKYVFDGIERTPQGGEAGFIYQNRTYVPLRFIAESLGRPVEFVDGTIYVGAIPGKTPEVWNRLTEQGEGSFKVQFFADRALSLQGEEMPAATVVTLVAPGGDVEDKRGVTSQLWADYDLPAGVGRMSGTLYVPHQYFGLAGERRVGRLVVLNELNRPIYTSPDLTTKSDPVPFSVPLDGVKRVRIVVTLHPYEGVPLGDQLVMAQMGIAGLKFE</sequence>
<accession>Q67N14</accession>
<proteinExistence type="predicted"/>
<name>Q67N14_SYMTH</name>
<gene>
    <name evidence="1" type="ordered locus">STH1944</name>
</gene>
<dbReference type="HOGENOM" id="CLU_104527_0_0_9"/>
<dbReference type="EMBL" id="AP006840">
    <property type="protein sequence ID" value="BAD40929.1"/>
    <property type="molecule type" value="Genomic_DNA"/>
</dbReference>
<dbReference type="RefSeq" id="WP_011196071.1">
    <property type="nucleotide sequence ID" value="NC_006177.1"/>
</dbReference>
<evidence type="ECO:0008006" key="3">
    <source>
        <dbReference type="Google" id="ProtNLM"/>
    </source>
</evidence>
<dbReference type="STRING" id="292459.STH1944"/>